<evidence type="ECO:0000313" key="2">
    <source>
        <dbReference type="EMBL" id="GAA0249334.1"/>
    </source>
</evidence>
<dbReference type="InterPro" id="IPR011990">
    <property type="entry name" value="TPR-like_helical_dom_sf"/>
</dbReference>
<gene>
    <name evidence="2" type="ORF">GCM10010492_56680</name>
</gene>
<dbReference type="Proteomes" id="UP001500416">
    <property type="component" value="Unassembled WGS sequence"/>
</dbReference>
<evidence type="ECO:0000259" key="1">
    <source>
        <dbReference type="Pfam" id="PF12770"/>
    </source>
</evidence>
<evidence type="ECO:0000313" key="3">
    <source>
        <dbReference type="Proteomes" id="UP001500416"/>
    </source>
</evidence>
<accession>A0ABN0UG26</accession>
<dbReference type="InterPro" id="IPR024983">
    <property type="entry name" value="CHAT_dom"/>
</dbReference>
<dbReference type="Pfam" id="PF12770">
    <property type="entry name" value="CHAT"/>
    <property type="match status" value="1"/>
</dbReference>
<protein>
    <submittedName>
        <fullName evidence="2">CHAT domain-containing protein</fullName>
    </submittedName>
</protein>
<reference evidence="2 3" key="1">
    <citation type="journal article" date="2019" name="Int. J. Syst. Evol. Microbiol.">
        <title>The Global Catalogue of Microorganisms (GCM) 10K type strain sequencing project: providing services to taxonomists for standard genome sequencing and annotation.</title>
        <authorList>
            <consortium name="The Broad Institute Genomics Platform"/>
            <consortium name="The Broad Institute Genome Sequencing Center for Infectious Disease"/>
            <person name="Wu L."/>
            <person name="Ma J."/>
        </authorList>
    </citation>
    <scope>NUCLEOTIDE SEQUENCE [LARGE SCALE GENOMIC DNA]</scope>
    <source>
        <strain evidence="2 3">JCM 3380</strain>
    </source>
</reference>
<dbReference type="RefSeq" id="WP_343936985.1">
    <property type="nucleotide sequence ID" value="NZ_BAAABU010000017.1"/>
</dbReference>
<dbReference type="EMBL" id="BAAABU010000017">
    <property type="protein sequence ID" value="GAA0249334.1"/>
    <property type="molecule type" value="Genomic_DNA"/>
</dbReference>
<feature type="domain" description="CHAT" evidence="1">
    <location>
        <begin position="618"/>
        <end position="853"/>
    </location>
</feature>
<dbReference type="Pfam" id="PF13424">
    <property type="entry name" value="TPR_12"/>
    <property type="match status" value="1"/>
</dbReference>
<dbReference type="SMART" id="SM00028">
    <property type="entry name" value="TPR"/>
    <property type="match status" value="4"/>
</dbReference>
<sequence length="869" mass="91198">MEALATANRAADLAFGDPARARALAEAARAAAGGDVEAVAVAEQALGLAALSVGRLTDAERHLRAAVGSADAARLTQVAAKARGVLGYVLTLTGRTAEGLREMDRATPALSGPAAARLAMQRAVVLTEVGRFPDAAAVFAAALETLGRSGGDDLIEATIRNNRAILLARLGDWRGAEDDLRRAEEVFTATGHGGRTAMVYQNRGLAASVRGDVPAALAAYDEAARRYRAAGTDPGLLPVERAEVLLSVRLVAEARAAADAAVAHYAGRRNAVDLVQARLLSAKVALVEGDPAAALAEAVRARRSAARQGRPGWAALAAYLVLRARWALGERDAAVLRSGARAVAALTAAGWLVAALDARLIVARLAVETGRWAVARRELTVAIRAGRGGPAEVRARAWHAMALLRLGDGDRRGADAALRAGVRVLDRFRASLGATELRAHASGHADELTGLGLRLAVERGRPESVLRWAERRRAWASRLRPARPPDDAELAADLARLRQVAVDLATSTDPRPLLRRQAELERSVRNRARHAAGAVAPDADTLPSVRRLSAALGASVLVEYLDLAGRLYAVVVADGRTSLHPLGALDGVAGAVADLRFALRHLAYQPRAHRRFTELVDRTARRLDADLVAPLLPTIGDRPLVVVPTGPLHDLPWPVLPTCRARPLSVTPSAALWHRATTADRGAGDERVVVSGPDLPHAAAEAAALARRHPTARHLAGPDARVDDVVAALDGAALGHIAAHGRFRADNPLFSELRLADGPLTAHDLARLTRPPRRIVLSACDSGRSAVHPGDEVLGLASVLLALGTTTLVATVVPVPDEASRPLMLRLHALLDAGHPPAHALAEARRALSDEGPPSHRVAAVGFVCFGAG</sequence>
<keyword evidence="3" id="KW-1185">Reference proteome</keyword>
<comment type="caution">
    <text evidence="2">The sequence shown here is derived from an EMBL/GenBank/DDBJ whole genome shotgun (WGS) entry which is preliminary data.</text>
</comment>
<dbReference type="SUPFAM" id="SSF48452">
    <property type="entry name" value="TPR-like"/>
    <property type="match status" value="1"/>
</dbReference>
<name>A0ABN0UG26_9PSEU</name>
<dbReference type="Gene3D" id="1.25.40.10">
    <property type="entry name" value="Tetratricopeptide repeat domain"/>
    <property type="match status" value="2"/>
</dbReference>
<organism evidence="2 3">
    <name type="scientific">Saccharothrix mutabilis subsp. mutabilis</name>
    <dbReference type="NCBI Taxonomy" id="66855"/>
    <lineage>
        <taxon>Bacteria</taxon>
        <taxon>Bacillati</taxon>
        <taxon>Actinomycetota</taxon>
        <taxon>Actinomycetes</taxon>
        <taxon>Pseudonocardiales</taxon>
        <taxon>Pseudonocardiaceae</taxon>
        <taxon>Saccharothrix</taxon>
    </lineage>
</organism>
<dbReference type="InterPro" id="IPR019734">
    <property type="entry name" value="TPR_rpt"/>
</dbReference>
<proteinExistence type="predicted"/>